<proteinExistence type="inferred from homology"/>
<dbReference type="PANTHER" id="PTHR11680">
    <property type="entry name" value="SERINE HYDROXYMETHYLTRANSFERASE"/>
    <property type="match status" value="1"/>
</dbReference>
<comment type="function">
    <text evidence="6">Catalyzes the reversible interconversion of serine and glycine with tetrahydrofolate (THF) serving as the one-carbon carrier. This reaction serves as the major source of one-carbon groups required for the biosynthesis of purines, thymidylate, methionine, and other important biomolecules. Also exhibits THF-independent aldolase activity toward beta-hydroxyamino acids, producing glycine and aldehydes, via a retro-aldol mechanism.</text>
</comment>
<evidence type="ECO:0000256" key="1">
    <source>
        <dbReference type="ARBA" id="ARBA00001933"/>
    </source>
</evidence>
<feature type="binding site" evidence="6">
    <location>
        <begin position="118"/>
        <end position="120"/>
    </location>
    <ligand>
        <name>(6S)-5,6,7,8-tetrahydrofolate</name>
        <dbReference type="ChEBI" id="CHEBI:57453"/>
    </ligand>
</feature>
<dbReference type="GO" id="GO:0019264">
    <property type="term" value="P:glycine biosynthetic process from serine"/>
    <property type="evidence" value="ECO:0007669"/>
    <property type="project" value="UniProtKB-UniRule"/>
</dbReference>
<dbReference type="NCBIfam" id="NF000586">
    <property type="entry name" value="PRK00011.1"/>
    <property type="match status" value="1"/>
</dbReference>
<feature type="modified residue" description="N6-(pyridoxal phosphate)lysine" evidence="6 7">
    <location>
        <position position="223"/>
    </location>
</feature>
<dbReference type="EMBL" id="PFBB01000005">
    <property type="protein sequence ID" value="PIR88766.1"/>
    <property type="molecule type" value="Genomic_DNA"/>
</dbReference>
<dbReference type="Proteomes" id="UP000229615">
    <property type="component" value="Unassembled WGS sequence"/>
</dbReference>
<keyword evidence="3 6" id="KW-0554">One-carbon metabolism</keyword>
<evidence type="ECO:0000256" key="4">
    <source>
        <dbReference type="ARBA" id="ARBA00022679"/>
    </source>
</evidence>
<protein>
    <recommendedName>
        <fullName evidence="6">Serine hydroxymethyltransferase</fullName>
        <shortName evidence="6">SHMT</shortName>
        <shortName evidence="6">Serine methylase</shortName>
        <ecNumber evidence="6">2.1.2.1</ecNumber>
    </recommendedName>
</protein>
<dbReference type="PIRSF" id="PIRSF000412">
    <property type="entry name" value="SHMT"/>
    <property type="match status" value="1"/>
</dbReference>
<dbReference type="GO" id="GO:0030170">
    <property type="term" value="F:pyridoxal phosphate binding"/>
    <property type="evidence" value="ECO:0007669"/>
    <property type="project" value="UniProtKB-UniRule"/>
</dbReference>
<evidence type="ECO:0000259" key="8">
    <source>
        <dbReference type="Pfam" id="PF00464"/>
    </source>
</evidence>
<comment type="pathway">
    <text evidence="6">Amino-acid biosynthesis; glycine biosynthesis; glycine from L-serine: step 1/1.</text>
</comment>
<keyword evidence="6" id="KW-0963">Cytoplasm</keyword>
<dbReference type="InterPro" id="IPR015421">
    <property type="entry name" value="PyrdxlP-dep_Trfase_major"/>
</dbReference>
<dbReference type="PANTHER" id="PTHR11680:SF35">
    <property type="entry name" value="SERINE HYDROXYMETHYLTRANSFERASE 1"/>
    <property type="match status" value="1"/>
</dbReference>
<evidence type="ECO:0000313" key="9">
    <source>
        <dbReference type="EMBL" id="PIR88766.1"/>
    </source>
</evidence>
<comment type="subunit">
    <text evidence="6">Homodimer.</text>
</comment>
<keyword evidence="4 6" id="KW-0808">Transferase</keyword>
<comment type="caution">
    <text evidence="9">The sequence shown here is derived from an EMBL/GenBank/DDBJ whole genome shotgun (WGS) entry which is preliminary data.</text>
</comment>
<sequence>MSKKLSELIKKEIKRQKETIDLIPSENIIEPDILKILGSPLANKYSEGYPGKRYYPGNKYYDEIELYAQEQGLKAFGLKKGWFCNVQPYSGSPANMAIYFALANPGDTVMGMILSHGGHLTHGHKVNFSGTYYDPVQYGVDLSTGKIDYDAIEVLARENVPRLIYSGTTSYTRAINFKRIGQIAKSIGAFHVADISHIAGLVAAGEHPSPFPHADVVMATTHKTMRGPRGAVIFTKGEELAKKIDKAVMPGLQGGPHNNQTAAIAAMFEKMQAPKFKRAQKQIVINARALSDELKRSGFDVVSNGTDIHMLLLDLKRNDISGIDAEKLLESAGILANRNSVPGDIKPFHPCGVRMGTPSATNRGMKVKEMKKIAGFIKRLIIDKESPKKINKEVVALCKKFPLPY</sequence>
<name>A0A2H0USX9_9BACT</name>
<dbReference type="InterPro" id="IPR015422">
    <property type="entry name" value="PyrdxlP-dep_Trfase_small"/>
</dbReference>
<gene>
    <name evidence="6" type="primary">glyA</name>
    <name evidence="9" type="ORF">COU09_00525</name>
</gene>
<accession>A0A2H0USX9</accession>
<keyword evidence="6" id="KW-0028">Amino-acid biosynthesis</keyword>
<dbReference type="GO" id="GO:0008168">
    <property type="term" value="F:methyltransferase activity"/>
    <property type="evidence" value="ECO:0007669"/>
    <property type="project" value="UniProtKB-KW"/>
</dbReference>
<comment type="pathway">
    <text evidence="6">One-carbon metabolism; tetrahydrofolate interconversion.</text>
</comment>
<comment type="subcellular location">
    <subcellularLocation>
        <location evidence="6">Cytoplasm</location>
    </subcellularLocation>
</comment>
<dbReference type="Gene3D" id="3.40.640.10">
    <property type="entry name" value="Type I PLP-dependent aspartate aminotransferase-like (Major domain)"/>
    <property type="match status" value="1"/>
</dbReference>
<feature type="site" description="Plays an important role in substrate specificity" evidence="6">
    <location>
        <position position="222"/>
    </location>
</feature>
<dbReference type="UniPathway" id="UPA00288">
    <property type="reaction ID" value="UER01023"/>
</dbReference>
<feature type="domain" description="Serine hydroxymethyltransferase-like" evidence="8">
    <location>
        <begin position="3"/>
        <end position="377"/>
    </location>
</feature>
<evidence type="ECO:0000256" key="2">
    <source>
        <dbReference type="ARBA" id="ARBA00006376"/>
    </source>
</evidence>
<dbReference type="UniPathway" id="UPA00193"/>
<dbReference type="SUPFAM" id="SSF53383">
    <property type="entry name" value="PLP-dependent transferases"/>
    <property type="match status" value="1"/>
</dbReference>
<dbReference type="GO" id="GO:0004372">
    <property type="term" value="F:glycine hydroxymethyltransferase activity"/>
    <property type="evidence" value="ECO:0007669"/>
    <property type="project" value="UniProtKB-UniRule"/>
</dbReference>
<feature type="binding site" evidence="6">
    <location>
        <position position="238"/>
    </location>
    <ligand>
        <name>(6S)-5,6,7,8-tetrahydrofolate</name>
        <dbReference type="ChEBI" id="CHEBI:57453"/>
    </ligand>
</feature>
<dbReference type="GO" id="GO:0035999">
    <property type="term" value="P:tetrahydrofolate interconversion"/>
    <property type="evidence" value="ECO:0007669"/>
    <property type="project" value="UniProtKB-UniRule"/>
</dbReference>
<dbReference type="GO" id="GO:0032259">
    <property type="term" value="P:methylation"/>
    <property type="evidence" value="ECO:0007669"/>
    <property type="project" value="UniProtKB-KW"/>
</dbReference>
<keyword evidence="5 6" id="KW-0663">Pyridoxal phosphate</keyword>
<dbReference type="Gene3D" id="3.90.1150.10">
    <property type="entry name" value="Aspartate Aminotransferase, domain 1"/>
    <property type="match status" value="1"/>
</dbReference>
<evidence type="ECO:0000256" key="5">
    <source>
        <dbReference type="ARBA" id="ARBA00022898"/>
    </source>
</evidence>
<dbReference type="PROSITE" id="PS00096">
    <property type="entry name" value="SHMT"/>
    <property type="match status" value="1"/>
</dbReference>
<dbReference type="InterPro" id="IPR001085">
    <property type="entry name" value="Ser_HO-MeTrfase"/>
</dbReference>
<dbReference type="EC" id="2.1.2.1" evidence="6"/>
<dbReference type="CDD" id="cd00378">
    <property type="entry name" value="SHMT"/>
    <property type="match status" value="1"/>
</dbReference>
<dbReference type="Pfam" id="PF00464">
    <property type="entry name" value="SHMT"/>
    <property type="match status" value="1"/>
</dbReference>
<feature type="binding site" evidence="6">
    <location>
        <position position="114"/>
    </location>
    <ligand>
        <name>(6S)-5,6,7,8-tetrahydrofolate</name>
        <dbReference type="ChEBI" id="CHEBI:57453"/>
    </ligand>
</feature>
<evidence type="ECO:0000256" key="3">
    <source>
        <dbReference type="ARBA" id="ARBA00022563"/>
    </source>
</evidence>
<comment type="similarity">
    <text evidence="2 6">Belongs to the SHMT family.</text>
</comment>
<comment type="caution">
    <text evidence="6">Lacks conserved residue(s) required for the propagation of feature annotation.</text>
</comment>
<organism evidence="9 10">
    <name type="scientific">Candidatus Harrisonbacteria bacterium CG10_big_fil_rev_8_21_14_0_10_44_23</name>
    <dbReference type="NCBI Taxonomy" id="1974585"/>
    <lineage>
        <taxon>Bacteria</taxon>
        <taxon>Candidatus Harrisoniibacteriota</taxon>
    </lineage>
</organism>
<dbReference type="InterPro" id="IPR015424">
    <property type="entry name" value="PyrdxlP-dep_Trfase"/>
</dbReference>
<evidence type="ECO:0000256" key="6">
    <source>
        <dbReference type="HAMAP-Rule" id="MF_00051"/>
    </source>
</evidence>
<reference evidence="10" key="1">
    <citation type="submission" date="2017-09" db="EMBL/GenBank/DDBJ databases">
        <title>Depth-based differentiation of microbial function through sediment-hosted aquifers and enrichment of novel symbionts in the deep terrestrial subsurface.</title>
        <authorList>
            <person name="Probst A.J."/>
            <person name="Ladd B."/>
            <person name="Jarett J.K."/>
            <person name="Geller-Mcgrath D.E."/>
            <person name="Sieber C.M.K."/>
            <person name="Emerson J.B."/>
            <person name="Anantharaman K."/>
            <person name="Thomas B.C."/>
            <person name="Malmstrom R."/>
            <person name="Stieglmeier M."/>
            <person name="Klingl A."/>
            <person name="Woyke T."/>
            <person name="Ryan C.M."/>
            <person name="Banfield J.F."/>
        </authorList>
    </citation>
    <scope>NUCLEOTIDE SEQUENCE [LARGE SCALE GENOMIC DNA]</scope>
</reference>
<evidence type="ECO:0000313" key="10">
    <source>
        <dbReference type="Proteomes" id="UP000229615"/>
    </source>
</evidence>
<keyword evidence="9" id="KW-0489">Methyltransferase</keyword>
<comment type="catalytic activity">
    <reaction evidence="6">
        <text>(6R)-5,10-methylene-5,6,7,8-tetrahydrofolate + glycine + H2O = (6S)-5,6,7,8-tetrahydrofolate + L-serine</text>
        <dbReference type="Rhea" id="RHEA:15481"/>
        <dbReference type="ChEBI" id="CHEBI:15377"/>
        <dbReference type="ChEBI" id="CHEBI:15636"/>
        <dbReference type="ChEBI" id="CHEBI:33384"/>
        <dbReference type="ChEBI" id="CHEBI:57305"/>
        <dbReference type="ChEBI" id="CHEBI:57453"/>
        <dbReference type="EC" id="2.1.2.1"/>
    </reaction>
</comment>
<dbReference type="HAMAP" id="MF_00051">
    <property type="entry name" value="SHMT"/>
    <property type="match status" value="1"/>
</dbReference>
<dbReference type="InterPro" id="IPR019798">
    <property type="entry name" value="Ser_HO-MeTrfase_PLP_BS"/>
</dbReference>
<dbReference type="InterPro" id="IPR039429">
    <property type="entry name" value="SHMT-like_dom"/>
</dbReference>
<dbReference type="AlphaFoldDB" id="A0A2H0USX9"/>
<evidence type="ECO:0000256" key="7">
    <source>
        <dbReference type="PIRSR" id="PIRSR000412-50"/>
    </source>
</evidence>
<comment type="cofactor">
    <cofactor evidence="1 6 7">
        <name>pyridoxal 5'-phosphate</name>
        <dbReference type="ChEBI" id="CHEBI:597326"/>
    </cofactor>
</comment>
<dbReference type="GO" id="GO:0005737">
    <property type="term" value="C:cytoplasm"/>
    <property type="evidence" value="ECO:0007669"/>
    <property type="project" value="UniProtKB-SubCell"/>
</dbReference>
<dbReference type="InterPro" id="IPR049943">
    <property type="entry name" value="Ser_HO-MeTrfase-like"/>
</dbReference>